<proteinExistence type="predicted"/>
<accession>F9WPH6</accession>
<name>F9WPH6_TRYVY</name>
<reference evidence="2 3" key="1">
    <citation type="journal article" date="2012" name="Proc. Natl. Acad. Sci. U.S.A.">
        <title>Antigenic diversity is generated by distinct evolutionary mechanisms in African trypanosome species.</title>
        <authorList>
            <person name="Jackson A.P."/>
            <person name="Berry A."/>
            <person name="Aslett M."/>
            <person name="Allison H.C."/>
            <person name="Burton P."/>
            <person name="Vavrova-Anderson J."/>
            <person name="Brown R."/>
            <person name="Browne H."/>
            <person name="Corton N."/>
            <person name="Hauser H."/>
            <person name="Gamble J."/>
            <person name="Gilderthorp R."/>
            <person name="Marcello L."/>
            <person name="McQuillan J."/>
            <person name="Otto T.D."/>
            <person name="Quail M.A."/>
            <person name="Sanders M.J."/>
            <person name="van Tonder A."/>
            <person name="Ginger M.L."/>
            <person name="Field M.C."/>
            <person name="Barry J.D."/>
            <person name="Hertz-Fowler C."/>
            <person name="Berriman M."/>
        </authorList>
    </citation>
    <scope>NUCLEOTIDE SEQUENCE</scope>
    <source>
        <strain evidence="2 3">Y486</strain>
    </source>
</reference>
<evidence type="ECO:0000313" key="2">
    <source>
        <dbReference type="EMBL" id="CCD19453.1"/>
    </source>
</evidence>
<organism evidence="2 3">
    <name type="scientific">Trypanosoma vivax (strain Y486)</name>
    <dbReference type="NCBI Taxonomy" id="1055687"/>
    <lineage>
        <taxon>Eukaryota</taxon>
        <taxon>Discoba</taxon>
        <taxon>Euglenozoa</taxon>
        <taxon>Kinetoplastea</taxon>
        <taxon>Metakinetoplastina</taxon>
        <taxon>Trypanosomatida</taxon>
        <taxon>Trypanosomatidae</taxon>
        <taxon>Trypanosoma</taxon>
        <taxon>Duttonella</taxon>
    </lineage>
</organism>
<evidence type="ECO:0000313" key="3">
    <source>
        <dbReference type="Proteomes" id="UP000009027"/>
    </source>
</evidence>
<feature type="region of interest" description="Disordered" evidence="1">
    <location>
        <begin position="268"/>
        <end position="335"/>
    </location>
</feature>
<dbReference type="VEuPathDB" id="TriTrypDB:TvY486_0021540"/>
<protein>
    <submittedName>
        <fullName evidence="2">Uncharacterized protein</fullName>
    </submittedName>
</protein>
<dbReference type="AlphaFoldDB" id="F9WPH6"/>
<keyword evidence="3" id="KW-1185">Reference proteome</keyword>
<dbReference type="Proteomes" id="UP000009027">
    <property type="component" value="Unassembled WGS sequence"/>
</dbReference>
<gene>
    <name evidence="2" type="ORF">TvY486_0021540</name>
</gene>
<evidence type="ECO:0000256" key="1">
    <source>
        <dbReference type="SAM" id="MobiDB-lite"/>
    </source>
</evidence>
<dbReference type="EMBL" id="CAEX01003432">
    <property type="protein sequence ID" value="CCD19453.1"/>
    <property type="molecule type" value="Genomic_DNA"/>
</dbReference>
<sequence>MRLVLNVTLNTPAMRQSLYEPAEPAAATLVSGQLSWLLDVGELIVNFFRMPLLSCACSIALVTCDHFVACISAVGSASHSVGTGVPLAVPLPDCGSVAATKFLVKVMVPALLLGSVVMHGKPLVALETRVLAMRAHWSISPAMCADSVAAFAALVAMALQNAPGCTFCPSRLTSACMARSIYATASCLVGADILARLGCALFADIRPSAVCGDGAHKRKRALRVHLRLPRASLECARHDAEQTRVRFSDAGFVVDCCLARRSREQNKRKQPRAACQLHPRKSASGREATPTTKKQEKKSASRSTHAVRGCGQRFASTDAAKPPHGKAVLAESARP</sequence>